<name>A0AA35XLZ1_GEOBA</name>
<gene>
    <name evidence="1" type="ORF">GBAR_LOCUS31254</name>
</gene>
<protein>
    <submittedName>
        <fullName evidence="1">Uncharacterized protein</fullName>
    </submittedName>
</protein>
<dbReference type="EMBL" id="CASHTH010004439">
    <property type="protein sequence ID" value="CAI8057355.1"/>
    <property type="molecule type" value="Genomic_DNA"/>
</dbReference>
<evidence type="ECO:0000313" key="2">
    <source>
        <dbReference type="Proteomes" id="UP001174909"/>
    </source>
</evidence>
<organism evidence="1 2">
    <name type="scientific">Geodia barretti</name>
    <name type="common">Barrett's horny sponge</name>
    <dbReference type="NCBI Taxonomy" id="519541"/>
    <lineage>
        <taxon>Eukaryota</taxon>
        <taxon>Metazoa</taxon>
        <taxon>Porifera</taxon>
        <taxon>Demospongiae</taxon>
        <taxon>Heteroscleromorpha</taxon>
        <taxon>Tetractinellida</taxon>
        <taxon>Astrophorina</taxon>
        <taxon>Geodiidae</taxon>
        <taxon>Geodia</taxon>
    </lineage>
</organism>
<comment type="caution">
    <text evidence="1">The sequence shown here is derived from an EMBL/GenBank/DDBJ whole genome shotgun (WGS) entry which is preliminary data.</text>
</comment>
<feature type="non-terminal residue" evidence="1">
    <location>
        <position position="1"/>
    </location>
</feature>
<dbReference type="AlphaFoldDB" id="A0AA35XLZ1"/>
<dbReference type="Proteomes" id="UP001174909">
    <property type="component" value="Unassembled WGS sequence"/>
</dbReference>
<reference evidence="1" key="1">
    <citation type="submission" date="2023-03" db="EMBL/GenBank/DDBJ databases">
        <authorList>
            <person name="Steffen K."/>
            <person name="Cardenas P."/>
        </authorList>
    </citation>
    <scope>NUCLEOTIDE SEQUENCE</scope>
</reference>
<accession>A0AA35XLZ1</accession>
<keyword evidence="2" id="KW-1185">Reference proteome</keyword>
<proteinExistence type="predicted"/>
<evidence type="ECO:0000313" key="1">
    <source>
        <dbReference type="EMBL" id="CAI8057355.1"/>
    </source>
</evidence>
<sequence length="58" mass="6882">PLISRKRCLYYLFQIVTFALVTEPLTHWDRLRFVVPPTFNFQTVASNSKPSHRNSERC</sequence>